<dbReference type="AlphaFoldDB" id="A0AAE1YCD4"/>
<comment type="similarity">
    <text evidence="1">Belongs to the LOB domain-containing protein family.</text>
</comment>
<accession>A0AAE1YCD4</accession>
<evidence type="ECO:0000256" key="2">
    <source>
        <dbReference type="SAM" id="Coils"/>
    </source>
</evidence>
<dbReference type="EMBL" id="JACGWO010000005">
    <property type="protein sequence ID" value="KAK4427231.1"/>
    <property type="molecule type" value="Genomic_DNA"/>
</dbReference>
<dbReference type="PROSITE" id="PS50891">
    <property type="entry name" value="LOB"/>
    <property type="match status" value="1"/>
</dbReference>
<dbReference type="InterPro" id="IPR004883">
    <property type="entry name" value="LOB"/>
</dbReference>
<gene>
    <name evidence="4" type="ORF">Salat_1492000</name>
</gene>
<dbReference type="PANTHER" id="PTHR31301:SF132">
    <property type="entry name" value="LOB DOMAIN-CONTAINING PROTEIN 27-LIKE"/>
    <property type="match status" value="1"/>
</dbReference>
<evidence type="ECO:0000313" key="5">
    <source>
        <dbReference type="Proteomes" id="UP001293254"/>
    </source>
</evidence>
<reference evidence="4" key="1">
    <citation type="submission" date="2020-06" db="EMBL/GenBank/DDBJ databases">
        <authorList>
            <person name="Li T."/>
            <person name="Hu X."/>
            <person name="Zhang T."/>
            <person name="Song X."/>
            <person name="Zhang H."/>
            <person name="Dai N."/>
            <person name="Sheng W."/>
            <person name="Hou X."/>
            <person name="Wei L."/>
        </authorList>
    </citation>
    <scope>NUCLEOTIDE SEQUENCE</scope>
    <source>
        <strain evidence="4">3651</strain>
        <tissue evidence="4">Leaf</tissue>
    </source>
</reference>
<organism evidence="4 5">
    <name type="scientific">Sesamum alatum</name>
    <dbReference type="NCBI Taxonomy" id="300844"/>
    <lineage>
        <taxon>Eukaryota</taxon>
        <taxon>Viridiplantae</taxon>
        <taxon>Streptophyta</taxon>
        <taxon>Embryophyta</taxon>
        <taxon>Tracheophyta</taxon>
        <taxon>Spermatophyta</taxon>
        <taxon>Magnoliopsida</taxon>
        <taxon>eudicotyledons</taxon>
        <taxon>Gunneridae</taxon>
        <taxon>Pentapetalae</taxon>
        <taxon>asterids</taxon>
        <taxon>lamiids</taxon>
        <taxon>Lamiales</taxon>
        <taxon>Pedaliaceae</taxon>
        <taxon>Sesamum</taxon>
    </lineage>
</organism>
<dbReference type="Proteomes" id="UP001293254">
    <property type="component" value="Unassembled WGS sequence"/>
</dbReference>
<feature type="domain" description="LOB" evidence="3">
    <location>
        <begin position="9"/>
        <end position="110"/>
    </location>
</feature>
<name>A0AAE1YCD4_9LAMI</name>
<dbReference type="Pfam" id="PF03195">
    <property type="entry name" value="LOB"/>
    <property type="match status" value="1"/>
</dbReference>
<dbReference type="PANTHER" id="PTHR31301">
    <property type="entry name" value="LOB DOMAIN-CONTAINING PROTEIN 4-RELATED"/>
    <property type="match status" value="1"/>
</dbReference>
<protein>
    <submittedName>
        <fullName evidence="4">LOB domain-containing protein 27</fullName>
    </submittedName>
</protein>
<proteinExistence type="inferred from homology"/>
<reference evidence="4" key="2">
    <citation type="journal article" date="2024" name="Plant">
        <title>Genomic evolution and insights into agronomic trait innovations of Sesamum species.</title>
        <authorList>
            <person name="Miao H."/>
            <person name="Wang L."/>
            <person name="Qu L."/>
            <person name="Liu H."/>
            <person name="Sun Y."/>
            <person name="Le M."/>
            <person name="Wang Q."/>
            <person name="Wei S."/>
            <person name="Zheng Y."/>
            <person name="Lin W."/>
            <person name="Duan Y."/>
            <person name="Cao H."/>
            <person name="Xiong S."/>
            <person name="Wang X."/>
            <person name="Wei L."/>
            <person name="Li C."/>
            <person name="Ma Q."/>
            <person name="Ju M."/>
            <person name="Zhao R."/>
            <person name="Li G."/>
            <person name="Mu C."/>
            <person name="Tian Q."/>
            <person name="Mei H."/>
            <person name="Zhang T."/>
            <person name="Gao T."/>
            <person name="Zhang H."/>
        </authorList>
    </citation>
    <scope>NUCLEOTIDE SEQUENCE</scope>
    <source>
        <strain evidence="4">3651</strain>
    </source>
</reference>
<evidence type="ECO:0000313" key="4">
    <source>
        <dbReference type="EMBL" id="KAK4427231.1"/>
    </source>
</evidence>
<keyword evidence="5" id="KW-1185">Reference proteome</keyword>
<evidence type="ECO:0000259" key="3">
    <source>
        <dbReference type="PROSITE" id="PS50891"/>
    </source>
</evidence>
<comment type="caution">
    <text evidence="4">The sequence shown here is derived from an EMBL/GenBank/DDBJ whole genome shotgun (WGS) entry which is preliminary data.</text>
</comment>
<sequence>MTLKSGTGQACAACKYQRRRCTPECLLAPFFPADQPKMFQNVHRLFGVKNIQNLLKELGPDQKAMAMKSIKFHAAMRDKYPVYGCLVEIQQLTYQIQMVEDELQAVLQQLAYYRQQHQQQEMSPTNDYLSELQLGMAPPGNTALSLVHEDNPPQYNGGVPTVLPIAPQVSYSNSPNADHYSYLDFKENNVVNSLCQQTYSNSNDNNTNALVMHSHLVIPQPLPHHVQQETNQDYNEMHPTFFDHIDDTQSYIGPKEAYESSLESSLKDSRQLVEQMDENELKSAAACFSLTSVN</sequence>
<keyword evidence="2" id="KW-0175">Coiled coil</keyword>
<evidence type="ECO:0000256" key="1">
    <source>
        <dbReference type="ARBA" id="ARBA00005474"/>
    </source>
</evidence>
<feature type="coiled-coil region" evidence="2">
    <location>
        <begin position="89"/>
        <end position="116"/>
    </location>
</feature>